<proteinExistence type="predicted"/>
<organism evidence="2">
    <name type="scientific">Vecturithrix granuli</name>
    <dbReference type="NCBI Taxonomy" id="1499967"/>
    <lineage>
        <taxon>Bacteria</taxon>
        <taxon>Candidatus Moduliflexota</taxon>
        <taxon>Candidatus Vecturitrichia</taxon>
        <taxon>Candidatus Vecturitrichales</taxon>
        <taxon>Candidatus Vecturitrichaceae</taxon>
        <taxon>Candidatus Vecturithrix</taxon>
    </lineage>
</organism>
<evidence type="ECO:0000313" key="2">
    <source>
        <dbReference type="EMBL" id="GAK61564.1"/>
    </source>
</evidence>
<dbReference type="HOGENOM" id="CLU_1308104_0_0_0"/>
<reference evidence="2" key="1">
    <citation type="journal article" date="2015" name="PeerJ">
        <title>First genomic representation of candidate bacterial phylum KSB3 points to enhanced environmental sensing as a trigger of wastewater bulking.</title>
        <authorList>
            <person name="Sekiguchi Y."/>
            <person name="Ohashi A."/>
            <person name="Parks D.H."/>
            <person name="Yamauchi T."/>
            <person name="Tyson G.W."/>
            <person name="Hugenholtz P."/>
        </authorList>
    </citation>
    <scope>NUCLEOTIDE SEQUENCE [LARGE SCALE GENOMIC DNA]</scope>
</reference>
<evidence type="ECO:0000313" key="3">
    <source>
        <dbReference type="Proteomes" id="UP000030661"/>
    </source>
</evidence>
<gene>
    <name evidence="2" type="ORF">U27_01465</name>
</gene>
<dbReference type="Proteomes" id="UP000030661">
    <property type="component" value="Unassembled WGS sequence"/>
</dbReference>
<dbReference type="EMBL" id="DF820480">
    <property type="protein sequence ID" value="GAK61564.1"/>
    <property type="molecule type" value="Genomic_DNA"/>
</dbReference>
<sequence>MFHANSSGRNPQDSVESFQAFKKSFSYGSRSDLNFKFWAGLPDEEAGQFFQELLWKLGDAADDGAFGRLLDLMYAWQVRGYAGESTWNYDDGPFTPLGKPLKKARLALLTSSGHFVEGDDPQPFGVPNMSQDEAMARIGEFLKQNPTLSVIPATTPNDRLRVRHGGYDIRGAQRDPNVALPLERLREIQQEGLVGELAPDAAARNADGRL</sequence>
<evidence type="ECO:0000256" key="1">
    <source>
        <dbReference type="ARBA" id="ARBA00023002"/>
    </source>
</evidence>
<dbReference type="STRING" id="1499967.U27_01465"/>
<protein>
    <submittedName>
        <fullName evidence="2">Uncharacterized protein</fullName>
    </submittedName>
</protein>
<dbReference type="AlphaFoldDB" id="A0A081CAF9"/>
<dbReference type="InterPro" id="IPR010187">
    <property type="entry name" value="Various_sel_PB"/>
</dbReference>
<dbReference type="GO" id="GO:0050485">
    <property type="term" value="F:oxidoreductase activity, acting on X-H and Y-H to form an X-Y bond, with a disulfide as acceptor"/>
    <property type="evidence" value="ECO:0007669"/>
    <property type="project" value="InterPro"/>
</dbReference>
<accession>A0A081CAF9</accession>
<keyword evidence="3" id="KW-1185">Reference proteome</keyword>
<dbReference type="Pfam" id="PF07355">
    <property type="entry name" value="GRDB"/>
    <property type="match status" value="1"/>
</dbReference>
<name>A0A081CAF9_VECG1</name>
<keyword evidence="1" id="KW-0560">Oxidoreductase</keyword>